<reference evidence="5" key="1">
    <citation type="journal article" date="2020" name="Fungal Divers.">
        <title>Resolving the Mortierellaceae phylogeny through synthesis of multi-gene phylogenetics and phylogenomics.</title>
        <authorList>
            <person name="Vandepol N."/>
            <person name="Liber J."/>
            <person name="Desiro A."/>
            <person name="Na H."/>
            <person name="Kennedy M."/>
            <person name="Barry K."/>
            <person name="Grigoriev I.V."/>
            <person name="Miller A.N."/>
            <person name="O'Donnell K."/>
            <person name="Stajich J.E."/>
            <person name="Bonito G."/>
        </authorList>
    </citation>
    <scope>NUCLEOTIDE SEQUENCE</scope>
    <source>
        <strain evidence="5">KOD1015</strain>
    </source>
</reference>
<dbReference type="InterPro" id="IPR045379">
    <property type="entry name" value="Crinkler_N"/>
</dbReference>
<dbReference type="Proteomes" id="UP000780801">
    <property type="component" value="Unassembled WGS sequence"/>
</dbReference>
<comment type="caution">
    <text evidence="5">The sequence shown here is derived from an EMBL/GenBank/DDBJ whole genome shotgun (WGS) entry which is preliminary data.</text>
</comment>
<dbReference type="AlphaFoldDB" id="A0A9P6FVL2"/>
<dbReference type="GO" id="GO:0005576">
    <property type="term" value="C:extracellular region"/>
    <property type="evidence" value="ECO:0007669"/>
    <property type="project" value="UniProtKB-SubCell"/>
</dbReference>
<evidence type="ECO:0000313" key="6">
    <source>
        <dbReference type="Proteomes" id="UP000780801"/>
    </source>
</evidence>
<keyword evidence="3" id="KW-0964">Secreted</keyword>
<dbReference type="EMBL" id="JAABOA010001130">
    <property type="protein sequence ID" value="KAF9582227.1"/>
    <property type="molecule type" value="Genomic_DNA"/>
</dbReference>
<comment type="subcellular location">
    <subcellularLocation>
        <location evidence="1">Host cell</location>
    </subcellularLocation>
    <subcellularLocation>
        <location evidence="2">Secreted</location>
    </subcellularLocation>
</comment>
<evidence type="ECO:0000256" key="3">
    <source>
        <dbReference type="ARBA" id="ARBA00022525"/>
    </source>
</evidence>
<evidence type="ECO:0000313" key="5">
    <source>
        <dbReference type="EMBL" id="KAF9582227.1"/>
    </source>
</evidence>
<dbReference type="GO" id="GO:0043657">
    <property type="term" value="C:host cell"/>
    <property type="evidence" value="ECO:0007669"/>
    <property type="project" value="UniProtKB-SubCell"/>
</dbReference>
<keyword evidence="6" id="KW-1185">Reference proteome</keyword>
<proteinExistence type="predicted"/>
<evidence type="ECO:0000256" key="2">
    <source>
        <dbReference type="ARBA" id="ARBA00004613"/>
    </source>
</evidence>
<accession>A0A9P6FVL2</accession>
<name>A0A9P6FVL2_9FUNG</name>
<organism evidence="5 6">
    <name type="scientific">Lunasporangiospora selenospora</name>
    <dbReference type="NCBI Taxonomy" id="979761"/>
    <lineage>
        <taxon>Eukaryota</taxon>
        <taxon>Fungi</taxon>
        <taxon>Fungi incertae sedis</taxon>
        <taxon>Mucoromycota</taxon>
        <taxon>Mortierellomycotina</taxon>
        <taxon>Mortierellomycetes</taxon>
        <taxon>Mortierellales</taxon>
        <taxon>Mortierellaceae</taxon>
        <taxon>Lunasporangiospora</taxon>
    </lineage>
</organism>
<evidence type="ECO:0000256" key="1">
    <source>
        <dbReference type="ARBA" id="ARBA00004340"/>
    </source>
</evidence>
<protein>
    <recommendedName>
        <fullName evidence="4">Crinkler effector protein N-terminal domain-containing protein</fullName>
    </recommendedName>
</protein>
<dbReference type="Pfam" id="PF20147">
    <property type="entry name" value="Crinkler"/>
    <property type="match status" value="1"/>
</dbReference>
<evidence type="ECO:0000259" key="4">
    <source>
        <dbReference type="Pfam" id="PF20147"/>
    </source>
</evidence>
<feature type="domain" description="Crinkler effector protein N-terminal" evidence="4">
    <location>
        <begin position="14"/>
        <end position="113"/>
    </location>
</feature>
<sequence>MPHNIQLDNRILFLCLLDGEDTPSAFPIVASANDTVEELKNLIKAKKTQHFDGIAANDLTLLHVTDQYTGEILHLNDIKNGDNKKCDAPKGLERLSEVFPKATPHGKIIIIVQRPSQDPLFSEIQSYCSRVLANVPASSYEEDSVVNRYIKRFAPKGPIARPDLLQHEGIRLIASRISFTEKLNQGQVESWLAPIVRAAGGDLESPGAIGLYSVLYLGLSAIHCYRFATGVSGQSEFHMIEHEHDDHYSTEARHMAQELEARWERCKSLLAVPQQFYDDFISLRTERDLTTLQFSIDHGAFIDGEPAFMKLLTEDATKSEQVGMAKSCIYAVNNLLEHMVHDPNWAQYNWTIHDVALARAFHGGAWVFEDSHEFDGTSMACYDSLLCALVNDYLDAERDYVSNETLNMSSYITRGIVTDINHADTLRAAIDVSARLYSESGHGRSYWSSACGTIYNWICIGVRRKFILCSQHSNLMVKRDDLYSSVATAGALVPCDYNLYNTHEFDQITQDIFDGEFKDEDKELLESCGLWGMSDLVAGLAAGECVCAAYKEVVEVFTRVEVQYPKDLYKLAKLMHILNVVVLVSLSSV</sequence>
<gene>
    <name evidence="5" type="ORF">BGW38_000484</name>
</gene>